<evidence type="ECO:0000256" key="1">
    <source>
        <dbReference type="SAM" id="MobiDB-lite"/>
    </source>
</evidence>
<dbReference type="RefSeq" id="WP_227774818.1">
    <property type="nucleotide sequence ID" value="NZ_BAABKX010000001.1"/>
</dbReference>
<evidence type="ECO:0000313" key="4">
    <source>
        <dbReference type="Proteomes" id="UP001501729"/>
    </source>
</evidence>
<dbReference type="EMBL" id="BAABKX010000001">
    <property type="protein sequence ID" value="GAA5040645.1"/>
    <property type="molecule type" value="Genomic_DNA"/>
</dbReference>
<dbReference type="GeneID" id="68614854"/>
<reference evidence="3 4" key="1">
    <citation type="journal article" date="2019" name="Int. J. Syst. Evol. Microbiol.">
        <title>The Global Catalogue of Microorganisms (GCM) 10K type strain sequencing project: providing services to taxonomists for standard genome sequencing and annotation.</title>
        <authorList>
            <consortium name="The Broad Institute Genomics Platform"/>
            <consortium name="The Broad Institute Genome Sequencing Center for Infectious Disease"/>
            <person name="Wu L."/>
            <person name="Ma J."/>
        </authorList>
    </citation>
    <scope>NUCLEOTIDE SEQUENCE [LARGE SCALE GENOMIC DNA]</scope>
    <source>
        <strain evidence="3 4">JCM 17504</strain>
    </source>
</reference>
<proteinExistence type="predicted"/>
<dbReference type="AlphaFoldDB" id="A0AAV3UAZ7"/>
<evidence type="ECO:0000313" key="3">
    <source>
        <dbReference type="EMBL" id="GAA5040645.1"/>
    </source>
</evidence>
<keyword evidence="2" id="KW-0472">Membrane</keyword>
<feature type="transmembrane region" description="Helical" evidence="2">
    <location>
        <begin position="164"/>
        <end position="183"/>
    </location>
</feature>
<accession>A0AAV3UAZ7</accession>
<feature type="region of interest" description="Disordered" evidence="1">
    <location>
        <begin position="110"/>
        <end position="130"/>
    </location>
</feature>
<comment type="caution">
    <text evidence="3">The sequence shown here is derived from an EMBL/GenBank/DDBJ whole genome shotgun (WGS) entry which is preliminary data.</text>
</comment>
<dbReference type="InterPro" id="IPR055946">
    <property type="entry name" value="DUF7524"/>
</dbReference>
<keyword evidence="4" id="KW-1185">Reference proteome</keyword>
<feature type="transmembrane region" description="Helical" evidence="2">
    <location>
        <begin position="139"/>
        <end position="158"/>
    </location>
</feature>
<sequence>MSETLSIHVNRDGLHHIDVAQSFETDDSFTIALKNHGAPIHAHLHLDDDLSEAASLGATNHYVKADDTRHVTVTVRDAPASGKLKIVTGYGAETAYVDVEIHELDEQQDSIPVDESLSKPQRRHSARTESASSNVVKNLPLILLGLFAVVLAFGAGLVVDGGVALFGALVVLAGLGAAAYFLLQ</sequence>
<keyword evidence="2" id="KW-0812">Transmembrane</keyword>
<dbReference type="Pfam" id="PF24368">
    <property type="entry name" value="DUF7524"/>
    <property type="match status" value="1"/>
</dbReference>
<keyword evidence="2" id="KW-1133">Transmembrane helix</keyword>
<gene>
    <name evidence="3" type="ORF">GCM10025751_01580</name>
</gene>
<protein>
    <submittedName>
        <fullName evidence="3">Uncharacterized protein</fullName>
    </submittedName>
</protein>
<organism evidence="3 4">
    <name type="scientific">Haladaptatus pallidirubidus</name>
    <dbReference type="NCBI Taxonomy" id="1008152"/>
    <lineage>
        <taxon>Archaea</taxon>
        <taxon>Methanobacteriati</taxon>
        <taxon>Methanobacteriota</taxon>
        <taxon>Stenosarchaea group</taxon>
        <taxon>Halobacteria</taxon>
        <taxon>Halobacteriales</taxon>
        <taxon>Haladaptataceae</taxon>
        <taxon>Haladaptatus</taxon>
    </lineage>
</organism>
<dbReference type="Proteomes" id="UP001501729">
    <property type="component" value="Unassembled WGS sequence"/>
</dbReference>
<name>A0AAV3UAZ7_9EURY</name>
<evidence type="ECO:0000256" key="2">
    <source>
        <dbReference type="SAM" id="Phobius"/>
    </source>
</evidence>